<sequence length="77" mass="8987">MKTKFAKEKSEYAHYLQRLLEPSLTLEERNIALSYLNDLEDHIKKQGDKMIFIVTTRDTNPMKECTAPPMSEKDIKA</sequence>
<proteinExistence type="predicted"/>
<accession>A0A0F9TMP3</accession>
<organism evidence="1">
    <name type="scientific">marine sediment metagenome</name>
    <dbReference type="NCBI Taxonomy" id="412755"/>
    <lineage>
        <taxon>unclassified sequences</taxon>
        <taxon>metagenomes</taxon>
        <taxon>ecological metagenomes</taxon>
    </lineage>
</organism>
<dbReference type="EMBL" id="LAZR01000298">
    <property type="protein sequence ID" value="KKN76207.1"/>
    <property type="molecule type" value="Genomic_DNA"/>
</dbReference>
<comment type="caution">
    <text evidence="1">The sequence shown here is derived from an EMBL/GenBank/DDBJ whole genome shotgun (WGS) entry which is preliminary data.</text>
</comment>
<evidence type="ECO:0000313" key="1">
    <source>
        <dbReference type="EMBL" id="KKN76207.1"/>
    </source>
</evidence>
<name>A0A0F9TMP3_9ZZZZ</name>
<protein>
    <submittedName>
        <fullName evidence="1">Uncharacterized protein</fullName>
    </submittedName>
</protein>
<dbReference type="AlphaFoldDB" id="A0A0F9TMP3"/>
<gene>
    <name evidence="1" type="ORF">LCGC14_0372330</name>
</gene>
<reference evidence="1" key="1">
    <citation type="journal article" date="2015" name="Nature">
        <title>Complex archaea that bridge the gap between prokaryotes and eukaryotes.</title>
        <authorList>
            <person name="Spang A."/>
            <person name="Saw J.H."/>
            <person name="Jorgensen S.L."/>
            <person name="Zaremba-Niedzwiedzka K."/>
            <person name="Martijn J."/>
            <person name="Lind A.E."/>
            <person name="van Eijk R."/>
            <person name="Schleper C."/>
            <person name="Guy L."/>
            <person name="Ettema T.J."/>
        </authorList>
    </citation>
    <scope>NUCLEOTIDE SEQUENCE</scope>
</reference>